<dbReference type="EMBL" id="MGDD01000298">
    <property type="protein sequence ID" value="OGL42935.1"/>
    <property type="molecule type" value="Genomic_DNA"/>
</dbReference>
<keyword evidence="2" id="KW-1133">Transmembrane helix</keyword>
<feature type="transmembrane region" description="Helical" evidence="2">
    <location>
        <begin position="602"/>
        <end position="628"/>
    </location>
</feature>
<reference evidence="3 4" key="1">
    <citation type="journal article" date="2016" name="Nat. Commun.">
        <title>Thousands of microbial genomes shed light on interconnected biogeochemical processes in an aquifer system.</title>
        <authorList>
            <person name="Anantharaman K."/>
            <person name="Brown C.T."/>
            <person name="Hug L.A."/>
            <person name="Sharon I."/>
            <person name="Castelle C.J."/>
            <person name="Probst A.J."/>
            <person name="Thomas B.C."/>
            <person name="Singh A."/>
            <person name="Wilkins M.J."/>
            <person name="Karaoz U."/>
            <person name="Brodie E.L."/>
            <person name="Williams K.H."/>
            <person name="Hubbard S.S."/>
            <person name="Banfield J.F."/>
        </authorList>
    </citation>
    <scope>NUCLEOTIDE SEQUENCE [LARGE SCALE GENOMIC DNA]</scope>
</reference>
<sequence>MESILLTHSKKFWKDIMTVKCLFIIIVLISIINVPCYATELLYISDSHIEKEIENEIKSLEQNHIRVLHRFGRVLFIRSGSDDVSGLSEKEKVFKISDGQVNRNVLGEDIRDIENIGIAVWNTNYVNPEPPIQKKNSDKSIHKNPGPARVRPKISPPSAGILPKSLPYGASWEDTSEYFLHRIAVGIVLMESTGHVEDWTTAERDKFVAEAQAAMDWWVIQAPDADLSFVYEVNYGSTDHEPITESLSLDERTWIQQILTRPPFSYTYADPLVNATQYNNDLRDRYNTDWAFIIFAADDTNDADKLFADFYFGWGYYGGPWLVMTYGNDGYGTENLDHSIAHEVGHIFYAIDEYAGSMKPCNYRSGYLNYENQNSREGTCLIHVDCIMAELSHSQRCYYTVGQVGQTDSDSDHIPDILDTFPSSTLTEYLPDPTTNDTPPYTGSSHVNPLNNLNPRGSGHDITLNTISQVQYRVDSGPWIDADPVDAAFDSPVESFTFTTATLSTGTHLIQVRARNSEGNYELPPYPSDSLTIIIPPTETSTPVPTSTPTLSSTPSRTPIRTPTSSPTLTRTSTPVRTMTLTPTYSVTPTKTPTNTPTDTGFIIPAVTLPSLFILVITLGGFLSAGFYKITIK</sequence>
<dbReference type="AlphaFoldDB" id="A0A1F7RMY9"/>
<evidence type="ECO:0000256" key="2">
    <source>
        <dbReference type="SAM" id="Phobius"/>
    </source>
</evidence>
<dbReference type="Proteomes" id="UP000179266">
    <property type="component" value="Unassembled WGS sequence"/>
</dbReference>
<feature type="region of interest" description="Disordered" evidence="1">
    <location>
        <begin position="129"/>
        <end position="156"/>
    </location>
</feature>
<keyword evidence="2" id="KW-0812">Transmembrane</keyword>
<feature type="region of interest" description="Disordered" evidence="1">
    <location>
        <begin position="538"/>
        <end position="572"/>
    </location>
</feature>
<keyword evidence="2" id="KW-0472">Membrane</keyword>
<protein>
    <submittedName>
        <fullName evidence="3">Uncharacterized protein</fullName>
    </submittedName>
</protein>
<accession>A0A1F7RMY9</accession>
<evidence type="ECO:0000313" key="4">
    <source>
        <dbReference type="Proteomes" id="UP000179266"/>
    </source>
</evidence>
<evidence type="ECO:0000256" key="1">
    <source>
        <dbReference type="SAM" id="MobiDB-lite"/>
    </source>
</evidence>
<name>A0A1F7RMY9_9BACT</name>
<organism evidence="3 4">
    <name type="scientific">Candidatus Schekmanbacteria bacterium RBG_13_48_7</name>
    <dbReference type="NCBI Taxonomy" id="1817878"/>
    <lineage>
        <taxon>Bacteria</taxon>
        <taxon>Candidatus Schekmaniibacteriota</taxon>
    </lineage>
</organism>
<comment type="caution">
    <text evidence="3">The sequence shown here is derived from an EMBL/GenBank/DDBJ whole genome shotgun (WGS) entry which is preliminary data.</text>
</comment>
<dbReference type="SUPFAM" id="SSF55486">
    <property type="entry name" value="Metalloproteases ('zincins'), catalytic domain"/>
    <property type="match status" value="1"/>
</dbReference>
<proteinExistence type="predicted"/>
<gene>
    <name evidence="3" type="ORF">A2161_09220</name>
</gene>
<feature type="transmembrane region" description="Helical" evidence="2">
    <location>
        <begin position="21"/>
        <end position="44"/>
    </location>
</feature>
<evidence type="ECO:0000313" key="3">
    <source>
        <dbReference type="EMBL" id="OGL42935.1"/>
    </source>
</evidence>